<dbReference type="InParanoid" id="A0A2P5E6D8"/>
<accession>A0A2P5E6D8</accession>
<dbReference type="Proteomes" id="UP000237000">
    <property type="component" value="Unassembled WGS sequence"/>
</dbReference>
<gene>
    <name evidence="1" type="ORF">TorRG33x02_230680</name>
</gene>
<protein>
    <recommendedName>
        <fullName evidence="3">DUF4283 domain-containing protein</fullName>
    </recommendedName>
</protein>
<sequence length="110" mass="12385">MDPEEIVKLCERLNLDGHENHQKVLLGGPWTFCNQLISLLKPQGVGLVSSMDFTKVPFVQFHNVPIACKSDRCARLWGELIRSVEDVDIEGPTMRARITIDVTKPLCRGL</sequence>
<evidence type="ECO:0008006" key="3">
    <source>
        <dbReference type="Google" id="ProtNLM"/>
    </source>
</evidence>
<dbReference type="EMBL" id="JXTC01000224">
    <property type="protein sequence ID" value="PON81109.1"/>
    <property type="molecule type" value="Genomic_DNA"/>
</dbReference>
<dbReference type="FunCoup" id="A0A2P5E6D8">
    <property type="interactions" value="3"/>
</dbReference>
<comment type="caution">
    <text evidence="1">The sequence shown here is derived from an EMBL/GenBank/DDBJ whole genome shotgun (WGS) entry which is preliminary data.</text>
</comment>
<evidence type="ECO:0000313" key="2">
    <source>
        <dbReference type="Proteomes" id="UP000237000"/>
    </source>
</evidence>
<dbReference type="AlphaFoldDB" id="A0A2P5E6D8"/>
<keyword evidence="2" id="KW-1185">Reference proteome</keyword>
<proteinExistence type="predicted"/>
<evidence type="ECO:0000313" key="1">
    <source>
        <dbReference type="EMBL" id="PON81109.1"/>
    </source>
</evidence>
<name>A0A2P5E6D8_TREOI</name>
<dbReference type="OrthoDB" id="1164717at2759"/>
<organism evidence="1 2">
    <name type="scientific">Trema orientale</name>
    <name type="common">Charcoal tree</name>
    <name type="synonym">Celtis orientalis</name>
    <dbReference type="NCBI Taxonomy" id="63057"/>
    <lineage>
        <taxon>Eukaryota</taxon>
        <taxon>Viridiplantae</taxon>
        <taxon>Streptophyta</taxon>
        <taxon>Embryophyta</taxon>
        <taxon>Tracheophyta</taxon>
        <taxon>Spermatophyta</taxon>
        <taxon>Magnoliopsida</taxon>
        <taxon>eudicotyledons</taxon>
        <taxon>Gunneridae</taxon>
        <taxon>Pentapetalae</taxon>
        <taxon>rosids</taxon>
        <taxon>fabids</taxon>
        <taxon>Rosales</taxon>
        <taxon>Cannabaceae</taxon>
        <taxon>Trema</taxon>
    </lineage>
</organism>
<reference evidence="2" key="1">
    <citation type="submission" date="2016-06" db="EMBL/GenBank/DDBJ databases">
        <title>Parallel loss of symbiosis genes in relatives of nitrogen-fixing non-legume Parasponia.</title>
        <authorList>
            <person name="Van Velzen R."/>
            <person name="Holmer R."/>
            <person name="Bu F."/>
            <person name="Rutten L."/>
            <person name="Van Zeijl A."/>
            <person name="Liu W."/>
            <person name="Santuari L."/>
            <person name="Cao Q."/>
            <person name="Sharma T."/>
            <person name="Shen D."/>
            <person name="Roswanjaya Y."/>
            <person name="Wardhani T."/>
            <person name="Kalhor M.S."/>
            <person name="Jansen J."/>
            <person name="Van den Hoogen J."/>
            <person name="Gungor B."/>
            <person name="Hartog M."/>
            <person name="Hontelez J."/>
            <person name="Verver J."/>
            <person name="Yang W.-C."/>
            <person name="Schijlen E."/>
            <person name="Repin R."/>
            <person name="Schilthuizen M."/>
            <person name="Schranz E."/>
            <person name="Heidstra R."/>
            <person name="Miyata K."/>
            <person name="Fedorova E."/>
            <person name="Kohlen W."/>
            <person name="Bisseling T."/>
            <person name="Smit S."/>
            <person name="Geurts R."/>
        </authorList>
    </citation>
    <scope>NUCLEOTIDE SEQUENCE [LARGE SCALE GENOMIC DNA]</scope>
    <source>
        <strain evidence="2">cv. RG33-2</strain>
    </source>
</reference>